<dbReference type="Gene3D" id="3.90.1720.30">
    <property type="entry name" value="PPPDE domains"/>
    <property type="match status" value="1"/>
</dbReference>
<name>A0A3L6KW42_9TRYP</name>
<protein>
    <submittedName>
        <fullName evidence="6">PPPDE putative peptidase domain containing protein</fullName>
    </submittedName>
</protein>
<feature type="compositionally biased region" description="Polar residues" evidence="4">
    <location>
        <begin position="33"/>
        <end position="43"/>
    </location>
</feature>
<gene>
    <name evidence="6" type="ORF">DPX39_110112200</name>
</gene>
<evidence type="ECO:0000313" key="6">
    <source>
        <dbReference type="EMBL" id="RHW67701.1"/>
    </source>
</evidence>
<feature type="region of interest" description="Disordered" evidence="4">
    <location>
        <begin position="306"/>
        <end position="334"/>
    </location>
</feature>
<feature type="domain" description="PPPDE" evidence="5">
    <location>
        <begin position="58"/>
        <end position="210"/>
    </location>
</feature>
<keyword evidence="2" id="KW-0645">Protease</keyword>
<evidence type="ECO:0000313" key="7">
    <source>
        <dbReference type="Proteomes" id="UP000266743"/>
    </source>
</evidence>
<dbReference type="PANTHER" id="PTHR12378">
    <property type="entry name" value="DESUMOYLATING ISOPEPTIDASE"/>
    <property type="match status" value="1"/>
</dbReference>
<reference evidence="6 7" key="1">
    <citation type="submission" date="2018-09" db="EMBL/GenBank/DDBJ databases">
        <title>whole genome sequence of T. equiperdum IVM-t1 strain.</title>
        <authorList>
            <person name="Suganuma K."/>
        </authorList>
    </citation>
    <scope>NUCLEOTIDE SEQUENCE [LARGE SCALE GENOMIC DNA]</scope>
    <source>
        <strain evidence="6 7">IVM-t1</strain>
    </source>
</reference>
<evidence type="ECO:0000256" key="1">
    <source>
        <dbReference type="ARBA" id="ARBA00008140"/>
    </source>
</evidence>
<sequence>MGGGCCRPSSKSLKGSKSTRLKQQCPPAESKRGQLSSEQSSPETSEDEGRCRSVGMGVPVFLNIYNLQNKVDKTTYNLNARIGLGIYHTGMEIFSTEWAFSGSTRPIPGVCGITCGRPREMLPKYLFEKSKLLGYLPRGTSIRQILAIVGKLRPEWEASKYHMLRRNCNHFTKAFRDSLEAEFPEAGLKKIPAYINRAARFARVLVPRAFVPSVRQPIHSISPAAERANPENVSFLRLPENKRGSDSSRRVPREEEGVIADAKVLRTREELEAMTVRNLRTLMWLNWLSLERCRDKRDMVEALLRHQMAQQQQQQRRQHQHPHREHRQRQQRSE</sequence>
<feature type="compositionally biased region" description="Basic residues" evidence="4">
    <location>
        <begin position="316"/>
        <end position="334"/>
    </location>
</feature>
<accession>A0A3L6KW42</accession>
<evidence type="ECO:0000256" key="3">
    <source>
        <dbReference type="ARBA" id="ARBA00022801"/>
    </source>
</evidence>
<dbReference type="Pfam" id="PF05903">
    <property type="entry name" value="Peptidase_C97"/>
    <property type="match status" value="1"/>
</dbReference>
<evidence type="ECO:0000259" key="5">
    <source>
        <dbReference type="PROSITE" id="PS51858"/>
    </source>
</evidence>
<organism evidence="6 7">
    <name type="scientific">Trypanosoma brucei equiperdum</name>
    <dbReference type="NCBI Taxonomy" id="630700"/>
    <lineage>
        <taxon>Eukaryota</taxon>
        <taxon>Discoba</taxon>
        <taxon>Euglenozoa</taxon>
        <taxon>Kinetoplastea</taxon>
        <taxon>Metakinetoplastina</taxon>
        <taxon>Trypanosomatida</taxon>
        <taxon>Trypanosomatidae</taxon>
        <taxon>Trypanosoma</taxon>
    </lineage>
</organism>
<dbReference type="GO" id="GO:0101005">
    <property type="term" value="F:deubiquitinase activity"/>
    <property type="evidence" value="ECO:0007669"/>
    <property type="project" value="TreeGrafter"/>
</dbReference>
<dbReference type="Proteomes" id="UP000266743">
    <property type="component" value="Chromosome 11"/>
</dbReference>
<dbReference type="SMART" id="SM01179">
    <property type="entry name" value="DUF862"/>
    <property type="match status" value="1"/>
</dbReference>
<dbReference type="GO" id="GO:0006508">
    <property type="term" value="P:proteolysis"/>
    <property type="evidence" value="ECO:0007669"/>
    <property type="project" value="UniProtKB-KW"/>
</dbReference>
<dbReference type="EMBL" id="QSBY01000011">
    <property type="protein sequence ID" value="RHW67701.1"/>
    <property type="molecule type" value="Genomic_DNA"/>
</dbReference>
<dbReference type="SUPFAM" id="SSF68906">
    <property type="entry name" value="SAP domain"/>
    <property type="match status" value="1"/>
</dbReference>
<comment type="caution">
    <text evidence="6">The sequence shown here is derived from an EMBL/GenBank/DDBJ whole genome shotgun (WGS) entry which is preliminary data.</text>
</comment>
<keyword evidence="3" id="KW-0378">Hydrolase</keyword>
<feature type="region of interest" description="Disordered" evidence="4">
    <location>
        <begin position="1"/>
        <end position="51"/>
    </location>
</feature>
<dbReference type="PANTHER" id="PTHR12378:SF80">
    <property type="entry name" value="IP06716P-RELATED"/>
    <property type="match status" value="1"/>
</dbReference>
<dbReference type="FunFam" id="3.90.1720.30:FF:000007">
    <property type="match status" value="1"/>
</dbReference>
<comment type="similarity">
    <text evidence="1">Belongs to the DeSI family.</text>
</comment>
<feature type="compositionally biased region" description="Low complexity" evidence="4">
    <location>
        <begin position="306"/>
        <end position="315"/>
    </location>
</feature>
<dbReference type="InterPro" id="IPR008580">
    <property type="entry name" value="PPPDE_dom"/>
</dbReference>
<dbReference type="GO" id="GO:0016579">
    <property type="term" value="P:protein deubiquitination"/>
    <property type="evidence" value="ECO:0007669"/>
    <property type="project" value="TreeGrafter"/>
</dbReference>
<proteinExistence type="inferred from homology"/>
<evidence type="ECO:0000256" key="4">
    <source>
        <dbReference type="SAM" id="MobiDB-lite"/>
    </source>
</evidence>
<dbReference type="InterPro" id="IPR036361">
    <property type="entry name" value="SAP_dom_sf"/>
</dbReference>
<dbReference type="PROSITE" id="PS51858">
    <property type="entry name" value="PPPDE"/>
    <property type="match status" value="1"/>
</dbReference>
<dbReference type="AlphaFoldDB" id="A0A3L6KW42"/>
<feature type="compositionally biased region" description="Polar residues" evidence="4">
    <location>
        <begin position="9"/>
        <end position="22"/>
    </location>
</feature>
<dbReference type="InterPro" id="IPR042266">
    <property type="entry name" value="PPPDE_sf"/>
</dbReference>
<evidence type="ECO:0000256" key="2">
    <source>
        <dbReference type="ARBA" id="ARBA00022670"/>
    </source>
</evidence>